<gene>
    <name evidence="1" type="ORF">brsh051_13580</name>
</gene>
<accession>A0AAN0K9P6</accession>
<evidence type="ECO:0000313" key="2">
    <source>
        <dbReference type="Proteomes" id="UP001431656"/>
    </source>
</evidence>
<evidence type="ECO:0000313" key="1">
    <source>
        <dbReference type="EMBL" id="BEH02077.1"/>
    </source>
</evidence>
<dbReference type="InterPro" id="IPR027417">
    <property type="entry name" value="P-loop_NTPase"/>
</dbReference>
<protein>
    <submittedName>
        <fullName evidence="1">Uncharacterized protein</fullName>
    </submittedName>
</protein>
<dbReference type="SUPFAM" id="SSF52540">
    <property type="entry name" value="P-loop containing nucleoside triphosphate hydrolases"/>
    <property type="match status" value="1"/>
</dbReference>
<keyword evidence="2" id="KW-1185">Reference proteome</keyword>
<sequence>MLIICVSAGGSPGVTSTALGVALSWPRGVLLVDCDPHPSQAVLAGYLRGVSESGRGLGALAESYRAQRSDSSGGLLEQTVALDDGSSPQRRFLPGFTHPRSALLFSGYWERLVGQFDDLQAGGIDVIIDAGRLDADGLPSALVERASTIAVVTRSNLPALATLRLALPQLADATALIPASPGLVVAGGGRPYSAPEIARQLEMALLADLPWDPATAAVLSDGAVPPRKLTNRPLWRALRGLALQLGGRPGVRGRRTTRGRGVIS</sequence>
<dbReference type="AlphaFoldDB" id="A0AAN0K9P6"/>
<dbReference type="EMBL" id="AP028056">
    <property type="protein sequence ID" value="BEH02077.1"/>
    <property type="molecule type" value="Genomic_DNA"/>
</dbReference>
<dbReference type="RefSeq" id="WP_286268384.1">
    <property type="nucleotide sequence ID" value="NZ_AP028056.1"/>
</dbReference>
<proteinExistence type="predicted"/>
<name>A0AAN0K9P6_9ACTN</name>
<dbReference type="KEGG" id="broo:brsh051_13580"/>
<organism evidence="1 2">
    <name type="scientific">Brooklawnia propionicigenes</name>
    <dbReference type="NCBI Taxonomy" id="3041175"/>
    <lineage>
        <taxon>Bacteria</taxon>
        <taxon>Bacillati</taxon>
        <taxon>Actinomycetota</taxon>
        <taxon>Actinomycetes</taxon>
        <taxon>Propionibacteriales</taxon>
        <taxon>Propionibacteriaceae</taxon>
        <taxon>Brooklawnia</taxon>
    </lineage>
</organism>
<reference evidence="1" key="1">
    <citation type="journal article" date="2024" name="Int. J. Syst. Evol. Microbiol.">
        <title>Brooklawnia propionicigenes sp. nov., a facultatively anaerobic, propionate-producing bacterium isolated from a methanogenic reactor treating waste from cattle farms.</title>
        <authorList>
            <person name="Akita Y."/>
            <person name="Ueki A."/>
            <person name="Tonouchi A."/>
            <person name="Sugawara Y."/>
            <person name="Honma S."/>
            <person name="Kaku N."/>
            <person name="Ueki K."/>
        </authorList>
    </citation>
    <scope>NUCLEOTIDE SEQUENCE</scope>
    <source>
        <strain evidence="1">SH051</strain>
    </source>
</reference>
<dbReference type="Gene3D" id="3.40.50.300">
    <property type="entry name" value="P-loop containing nucleotide triphosphate hydrolases"/>
    <property type="match status" value="1"/>
</dbReference>
<dbReference type="Proteomes" id="UP001431656">
    <property type="component" value="Chromosome"/>
</dbReference>